<dbReference type="InterPro" id="IPR014004">
    <property type="entry name" value="Transpt-assoc_nodulatn_dom_bac"/>
</dbReference>
<feature type="chain" id="PRO_5043544629" evidence="1">
    <location>
        <begin position="22"/>
        <end position="102"/>
    </location>
</feature>
<proteinExistence type="predicted"/>
<organism evidence="3 4">
    <name type="scientific">Legionella israelensis</name>
    <dbReference type="NCBI Taxonomy" id="454"/>
    <lineage>
        <taxon>Bacteria</taxon>
        <taxon>Pseudomonadati</taxon>
        <taxon>Pseudomonadota</taxon>
        <taxon>Gammaproteobacteria</taxon>
        <taxon>Legionellales</taxon>
        <taxon>Legionellaceae</taxon>
        <taxon>Legionella</taxon>
    </lineage>
</organism>
<evidence type="ECO:0000259" key="2">
    <source>
        <dbReference type="PROSITE" id="PS50914"/>
    </source>
</evidence>
<dbReference type="Proteomes" id="UP000295517">
    <property type="component" value="Chromosome"/>
</dbReference>
<dbReference type="Gene3D" id="3.30.1340.30">
    <property type="match status" value="1"/>
</dbReference>
<keyword evidence="1" id="KW-0732">Signal</keyword>
<name>A0AAX1EEV8_9GAMM</name>
<reference evidence="3 4" key="1">
    <citation type="submission" date="2019-03" db="EMBL/GenBank/DDBJ databases">
        <title>Diverse conjugative elements silence natural transformation in Legionella species.</title>
        <authorList>
            <person name="Durieux I."/>
            <person name="Ginevra C."/>
            <person name="Attaiech L."/>
            <person name="Picq K."/>
            <person name="Juan P.A."/>
            <person name="Jarraud S."/>
            <person name="Charpentier X."/>
        </authorList>
    </citation>
    <scope>NUCLEOTIDE SEQUENCE [LARGE SCALE GENOMIC DNA]</scope>
    <source>
        <strain evidence="3 4">HL-0427-4011</strain>
    </source>
</reference>
<accession>A0AAX1EEV8</accession>
<evidence type="ECO:0000313" key="3">
    <source>
        <dbReference type="EMBL" id="QBR83535.1"/>
    </source>
</evidence>
<dbReference type="EMBL" id="CP038254">
    <property type="protein sequence ID" value="QBR83535.1"/>
    <property type="molecule type" value="Genomic_DNA"/>
</dbReference>
<dbReference type="AlphaFoldDB" id="A0AAX1EEV8"/>
<protein>
    <submittedName>
        <fullName evidence="3">BON domain-containing protein</fullName>
    </submittedName>
</protein>
<dbReference type="PANTHER" id="PTHR34606">
    <property type="entry name" value="BON DOMAIN-CONTAINING PROTEIN"/>
    <property type="match status" value="1"/>
</dbReference>
<gene>
    <name evidence="3" type="ORF">E3983_03675</name>
</gene>
<dbReference type="InterPro" id="IPR007055">
    <property type="entry name" value="BON_dom"/>
</dbReference>
<dbReference type="RefSeq" id="WP_135059913.1">
    <property type="nucleotide sequence ID" value="NZ_CP038254.1"/>
</dbReference>
<dbReference type="InterPro" id="IPR051686">
    <property type="entry name" value="Lipoprotein_DolP"/>
</dbReference>
<dbReference type="PANTHER" id="PTHR34606:SF16">
    <property type="entry name" value="BON DOMAIN-CONTAINING PROTEIN"/>
    <property type="match status" value="1"/>
</dbReference>
<feature type="domain" description="BON" evidence="2">
    <location>
        <begin position="34"/>
        <end position="102"/>
    </location>
</feature>
<dbReference type="Pfam" id="PF04972">
    <property type="entry name" value="BON"/>
    <property type="match status" value="1"/>
</dbReference>
<evidence type="ECO:0000256" key="1">
    <source>
        <dbReference type="SAM" id="SignalP"/>
    </source>
</evidence>
<evidence type="ECO:0000313" key="4">
    <source>
        <dbReference type="Proteomes" id="UP000295517"/>
    </source>
</evidence>
<dbReference type="SMART" id="SM00749">
    <property type="entry name" value="BON"/>
    <property type="match status" value="1"/>
</dbReference>
<dbReference type="PROSITE" id="PS50914">
    <property type="entry name" value="BON"/>
    <property type="match status" value="1"/>
</dbReference>
<sequence length="102" mass="10966">MLNVIRNLFFIVVAVTLLSCAASPTSESTGEYLDSSAVTAKVKANLLDQLGTKAFAIKVKTYKDEVQLSGFVDNQKIKQKAGLIAGKVPNVKRVINNIIVKG</sequence>
<dbReference type="PROSITE" id="PS51257">
    <property type="entry name" value="PROKAR_LIPOPROTEIN"/>
    <property type="match status" value="1"/>
</dbReference>
<feature type="signal peptide" evidence="1">
    <location>
        <begin position="1"/>
        <end position="21"/>
    </location>
</feature>